<feature type="transmembrane region" description="Helical" evidence="5">
    <location>
        <begin position="280"/>
        <end position="300"/>
    </location>
</feature>
<evidence type="ECO:0000256" key="5">
    <source>
        <dbReference type="SAM" id="Phobius"/>
    </source>
</evidence>
<dbReference type="Pfam" id="PF12698">
    <property type="entry name" value="ABC2_membrane_3"/>
    <property type="match status" value="1"/>
</dbReference>
<reference evidence="7 8" key="1">
    <citation type="submission" date="2019-01" db="EMBL/GenBank/DDBJ databases">
        <title>Complete genome sequence of Cohnella hallensis HS21 isolated from Korean fir (Abies koreana) rhizospheric soil.</title>
        <authorList>
            <person name="Jiang L."/>
            <person name="Kang S.W."/>
            <person name="Kim S."/>
            <person name="Jung J."/>
            <person name="Kim C.Y."/>
            <person name="Kim D.H."/>
            <person name="Kim S.W."/>
            <person name="Lee J."/>
        </authorList>
    </citation>
    <scope>NUCLEOTIDE SEQUENCE [LARGE SCALE GENOMIC DNA]</scope>
    <source>
        <strain evidence="7 8">HS21</strain>
    </source>
</reference>
<evidence type="ECO:0000256" key="1">
    <source>
        <dbReference type="ARBA" id="ARBA00004141"/>
    </source>
</evidence>
<dbReference type="AlphaFoldDB" id="A0A3T1D646"/>
<dbReference type="GO" id="GO:0140359">
    <property type="term" value="F:ABC-type transporter activity"/>
    <property type="evidence" value="ECO:0007669"/>
    <property type="project" value="InterPro"/>
</dbReference>
<evidence type="ECO:0000256" key="2">
    <source>
        <dbReference type="ARBA" id="ARBA00022692"/>
    </source>
</evidence>
<evidence type="ECO:0000259" key="6">
    <source>
        <dbReference type="Pfam" id="PF12698"/>
    </source>
</evidence>
<feature type="transmembrane region" description="Helical" evidence="5">
    <location>
        <begin position="209"/>
        <end position="226"/>
    </location>
</feature>
<evidence type="ECO:0000256" key="4">
    <source>
        <dbReference type="ARBA" id="ARBA00023136"/>
    </source>
</evidence>
<feature type="transmembrane region" description="Helical" evidence="5">
    <location>
        <begin position="7"/>
        <end position="28"/>
    </location>
</feature>
<accession>A0A3T1D646</accession>
<keyword evidence="2 5" id="KW-0812">Transmembrane</keyword>
<keyword evidence="4 5" id="KW-0472">Membrane</keyword>
<dbReference type="Proteomes" id="UP000289856">
    <property type="component" value="Chromosome"/>
</dbReference>
<evidence type="ECO:0000313" key="8">
    <source>
        <dbReference type="Proteomes" id="UP000289856"/>
    </source>
</evidence>
<protein>
    <submittedName>
        <fullName evidence="7">Phage infection protein</fullName>
    </submittedName>
</protein>
<feature type="transmembrane region" description="Helical" evidence="5">
    <location>
        <begin position="307"/>
        <end position="330"/>
    </location>
</feature>
<dbReference type="PANTHER" id="PTHR43077:SF5">
    <property type="entry name" value="PHAGE INFECTION PROTEIN"/>
    <property type="match status" value="1"/>
</dbReference>
<dbReference type="InterPro" id="IPR013525">
    <property type="entry name" value="ABC2_TM"/>
</dbReference>
<evidence type="ECO:0000313" key="7">
    <source>
        <dbReference type="EMBL" id="BBI33545.1"/>
    </source>
</evidence>
<proteinExistence type="predicted"/>
<evidence type="ECO:0000256" key="3">
    <source>
        <dbReference type="ARBA" id="ARBA00022989"/>
    </source>
</evidence>
<dbReference type="GO" id="GO:0016020">
    <property type="term" value="C:membrane"/>
    <property type="evidence" value="ECO:0007669"/>
    <property type="project" value="UniProtKB-SubCell"/>
</dbReference>
<dbReference type="EMBL" id="AP019400">
    <property type="protein sequence ID" value="BBI33545.1"/>
    <property type="molecule type" value="Genomic_DNA"/>
</dbReference>
<dbReference type="PANTHER" id="PTHR43077">
    <property type="entry name" value="TRANSPORT PERMEASE YVFS-RELATED"/>
    <property type="match status" value="1"/>
</dbReference>
<name>A0A3T1D646_9BACL</name>
<gene>
    <name evidence="7" type="ORF">KCTCHS21_29440</name>
</gene>
<dbReference type="KEGG" id="cohn:KCTCHS21_29440"/>
<dbReference type="InterPro" id="IPR051328">
    <property type="entry name" value="T7SS_ABC-Transporter"/>
</dbReference>
<dbReference type="Gene3D" id="3.40.1710.10">
    <property type="entry name" value="abc type-2 transporter like domain"/>
    <property type="match status" value="1"/>
</dbReference>
<feature type="domain" description="ABC-2 type transporter transmembrane" evidence="6">
    <location>
        <begin position="14"/>
        <end position="378"/>
    </location>
</feature>
<feature type="transmembrane region" description="Helical" evidence="5">
    <location>
        <begin position="350"/>
        <end position="379"/>
    </location>
</feature>
<organism evidence="7 8">
    <name type="scientific">Cohnella abietis</name>
    <dbReference type="NCBI Taxonomy" id="2507935"/>
    <lineage>
        <taxon>Bacteria</taxon>
        <taxon>Bacillati</taxon>
        <taxon>Bacillota</taxon>
        <taxon>Bacilli</taxon>
        <taxon>Bacillales</taxon>
        <taxon>Paenibacillaceae</taxon>
        <taxon>Cohnella</taxon>
    </lineage>
</organism>
<comment type="subcellular location">
    <subcellularLocation>
        <location evidence="1">Membrane</location>
        <topology evidence="1">Multi-pass membrane protein</topology>
    </subcellularLocation>
</comment>
<keyword evidence="3 5" id="KW-1133">Transmembrane helix</keyword>
<sequence>MSILKQKLVITLPIIVIAVIFVFSLTMIPSINPSPKNLPIAIVNEDQGAEVPNQGQVNRGDLIAQNLQAITSANPAQGQAIKWISVGSSDEVKAGLDNQEYYAALVIPKNFSTNQVSLRTPEPSSPQIHIYINQGMNTLASNMAGQILNQVVDGINTKLRTDLLASYDQLGGTVTTKQAAALASPIVKEVTNVNVTGANSASGNAPVSMFQPIWIGSIVGGMVFLLTRNKLIFATRKEKLRANMLQFIWGIVIALFAGYSLTWFADIWGLNIPQFNNTALFLSISFLSFFLMISAVFSWIGLSGSGIFMLFLFFGAPLLSMPPEFLSSFYQNWILSWLPMGFMVKGLREIFFFGNGLSMNHATTALVGIGLISLIVLLASSLKLSAKPKQEVELQTEI</sequence>
<feature type="transmembrane region" description="Helical" evidence="5">
    <location>
        <begin position="247"/>
        <end position="268"/>
    </location>
</feature>
<keyword evidence="8" id="KW-1185">Reference proteome</keyword>